<reference evidence="3 4" key="1">
    <citation type="submission" date="2016-07" db="EMBL/GenBank/DDBJ databases">
        <title>Pervasive Adenine N6-methylation of Active Genes in Fungi.</title>
        <authorList>
            <consortium name="DOE Joint Genome Institute"/>
            <person name="Mondo S.J."/>
            <person name="Dannebaum R.O."/>
            <person name="Kuo R.C."/>
            <person name="Labutti K."/>
            <person name="Haridas S."/>
            <person name="Kuo A."/>
            <person name="Salamov A."/>
            <person name="Ahrendt S.R."/>
            <person name="Lipzen A."/>
            <person name="Sullivan W."/>
            <person name="Andreopoulos W.B."/>
            <person name="Clum A."/>
            <person name="Lindquist E."/>
            <person name="Daum C."/>
            <person name="Ramamoorthy G.K."/>
            <person name="Gryganskyi A."/>
            <person name="Culley D."/>
            <person name="Magnuson J.K."/>
            <person name="James T.Y."/>
            <person name="O'Malley M.A."/>
            <person name="Stajich J.E."/>
            <person name="Spatafora J.W."/>
            <person name="Visel A."/>
            <person name="Grigoriev I.V."/>
        </authorList>
    </citation>
    <scope>NUCLEOTIDE SEQUENCE [LARGE SCALE GENOMIC DNA]</scope>
    <source>
        <strain evidence="3 4">68-887.2</strain>
    </source>
</reference>
<protein>
    <submittedName>
        <fullName evidence="3">Uncharacterized protein</fullName>
    </submittedName>
</protein>
<feature type="region of interest" description="Disordered" evidence="1">
    <location>
        <begin position="64"/>
        <end position="106"/>
    </location>
</feature>
<proteinExistence type="predicted"/>
<name>A0A1Y2B8S5_9TREE</name>
<dbReference type="OrthoDB" id="2572307at2759"/>
<keyword evidence="2" id="KW-0812">Transmembrane</keyword>
<feature type="region of interest" description="Disordered" evidence="1">
    <location>
        <begin position="1"/>
        <end position="26"/>
    </location>
</feature>
<evidence type="ECO:0000256" key="2">
    <source>
        <dbReference type="SAM" id="Phobius"/>
    </source>
</evidence>
<keyword evidence="4" id="KW-1185">Reference proteome</keyword>
<evidence type="ECO:0000313" key="4">
    <source>
        <dbReference type="Proteomes" id="UP000193986"/>
    </source>
</evidence>
<sequence>MILPIDTKLPIDEESDEEDSYLPYEDFPDETVALTTGPYSYGYSQPSSPSSRISQLLLAQDDDLELGPAPPYTPVADPSSSVSWGRTSHWTRRSREDDRAQGRKRNKRKRRLLLAGAVAGMILGLLLLYINRDRKDWKHRPGRHGWDGRHPFPSEDELEGEVLKCVDMVDAQSLVVPLEGDGRFFAQMNGMGTGEVFVTQAEEEGGKGMEVVFEGGDGSACLFKRKRDGVTGLSIHSGTNWTTATSGTEEDDPYRIHLVLPKGDERPILLDLNTDSGNITLQDLKAITELKLKTGHGDVDLGNLRAELVKVELMGYTSGQVVVSDGLEVKSPVGDVDLNITLARPLNTPEMKCSKDHSAPPVDIVIHTGSGQASLRYLTSEVPCRRLRQNIFSLLGSVILYPDIAFEGPVHFTSSLGTINVTVPSNLSVNDPAGLGRNRTVTINDETTSEIVSGQVEWKPSISKHGKEEEWGIKVKSASGDITVAF</sequence>
<comment type="caution">
    <text evidence="3">The sequence shown here is derived from an EMBL/GenBank/DDBJ whole genome shotgun (WGS) entry which is preliminary data.</text>
</comment>
<dbReference type="InParanoid" id="A0A1Y2B8S5"/>
<evidence type="ECO:0000256" key="1">
    <source>
        <dbReference type="SAM" id="MobiDB-lite"/>
    </source>
</evidence>
<feature type="compositionally biased region" description="Polar residues" evidence="1">
    <location>
        <begin position="78"/>
        <end position="88"/>
    </location>
</feature>
<feature type="transmembrane region" description="Helical" evidence="2">
    <location>
        <begin position="112"/>
        <end position="130"/>
    </location>
</feature>
<evidence type="ECO:0000313" key="3">
    <source>
        <dbReference type="EMBL" id="ORY31251.1"/>
    </source>
</evidence>
<dbReference type="STRING" id="71784.A0A1Y2B8S5"/>
<keyword evidence="2" id="KW-0472">Membrane</keyword>
<keyword evidence="2" id="KW-1133">Transmembrane helix</keyword>
<accession>A0A1Y2B8S5</accession>
<dbReference type="Proteomes" id="UP000193986">
    <property type="component" value="Unassembled WGS sequence"/>
</dbReference>
<dbReference type="EMBL" id="MCFC01000016">
    <property type="protein sequence ID" value="ORY31251.1"/>
    <property type="molecule type" value="Genomic_DNA"/>
</dbReference>
<gene>
    <name evidence="3" type="ORF">BCR39DRAFT_587582</name>
</gene>
<dbReference type="AlphaFoldDB" id="A0A1Y2B8S5"/>
<organism evidence="3 4">
    <name type="scientific">Naematelia encephala</name>
    <dbReference type="NCBI Taxonomy" id="71784"/>
    <lineage>
        <taxon>Eukaryota</taxon>
        <taxon>Fungi</taxon>
        <taxon>Dikarya</taxon>
        <taxon>Basidiomycota</taxon>
        <taxon>Agaricomycotina</taxon>
        <taxon>Tremellomycetes</taxon>
        <taxon>Tremellales</taxon>
        <taxon>Naemateliaceae</taxon>
        <taxon>Naematelia</taxon>
    </lineage>
</organism>